<proteinExistence type="predicted"/>
<keyword evidence="3" id="KW-1185">Reference proteome</keyword>
<feature type="compositionally biased region" description="Polar residues" evidence="1">
    <location>
        <begin position="1"/>
        <end position="11"/>
    </location>
</feature>
<dbReference type="Proteomes" id="UP001055439">
    <property type="component" value="Chromosome 3"/>
</dbReference>
<sequence>MRTSCSYSDHPTPSHPSPLGFPLSRDAFFCSSSSWLGM</sequence>
<dbReference type="EMBL" id="CP097505">
    <property type="protein sequence ID" value="URD92682.1"/>
    <property type="molecule type" value="Genomic_DNA"/>
</dbReference>
<feature type="region of interest" description="Disordered" evidence="1">
    <location>
        <begin position="1"/>
        <end position="20"/>
    </location>
</feature>
<name>A0A9E7FEG2_9LILI</name>
<organism evidence="2 3">
    <name type="scientific">Musa troglodytarum</name>
    <name type="common">fe'i banana</name>
    <dbReference type="NCBI Taxonomy" id="320322"/>
    <lineage>
        <taxon>Eukaryota</taxon>
        <taxon>Viridiplantae</taxon>
        <taxon>Streptophyta</taxon>
        <taxon>Embryophyta</taxon>
        <taxon>Tracheophyta</taxon>
        <taxon>Spermatophyta</taxon>
        <taxon>Magnoliopsida</taxon>
        <taxon>Liliopsida</taxon>
        <taxon>Zingiberales</taxon>
        <taxon>Musaceae</taxon>
        <taxon>Musa</taxon>
    </lineage>
</organism>
<evidence type="ECO:0000313" key="2">
    <source>
        <dbReference type="EMBL" id="URD92682.1"/>
    </source>
</evidence>
<evidence type="ECO:0000313" key="3">
    <source>
        <dbReference type="Proteomes" id="UP001055439"/>
    </source>
</evidence>
<protein>
    <submittedName>
        <fullName evidence="2">Uncharacterized protein</fullName>
    </submittedName>
</protein>
<evidence type="ECO:0000256" key="1">
    <source>
        <dbReference type="SAM" id="MobiDB-lite"/>
    </source>
</evidence>
<dbReference type="AlphaFoldDB" id="A0A9E7FEG2"/>
<accession>A0A9E7FEG2</accession>
<gene>
    <name evidence="2" type="ORF">MUK42_32984</name>
</gene>
<reference evidence="2" key="1">
    <citation type="submission" date="2022-05" db="EMBL/GenBank/DDBJ databases">
        <title>The Musa troglodytarum L. genome provides insights into the mechanism of non-climacteric behaviour and enrichment of carotenoids.</title>
        <authorList>
            <person name="Wang J."/>
        </authorList>
    </citation>
    <scope>NUCLEOTIDE SEQUENCE</scope>
    <source>
        <tissue evidence="2">Leaf</tissue>
    </source>
</reference>